<accession>A0A0F7S2L5</accession>
<dbReference type="InterPro" id="IPR009003">
    <property type="entry name" value="Peptidase_S1_PA"/>
</dbReference>
<name>A0A0F7S2L5_9BASI</name>
<reference evidence="3" key="2">
    <citation type="submission" date="2014-06" db="EMBL/GenBank/DDBJ databases">
        <authorList>
            <person name="Ju J."/>
            <person name="Zhang J."/>
        </authorList>
    </citation>
    <scope>NUCLEOTIDE SEQUENCE</scope>
    <source>
        <strain evidence="3">SscI8</strain>
    </source>
</reference>
<dbReference type="OrthoDB" id="3359708at2759"/>
<dbReference type="EMBL" id="CCFA01004689">
    <property type="protein sequence ID" value="CDS01863.1"/>
    <property type="molecule type" value="Genomic_DNA"/>
</dbReference>
<evidence type="ECO:0000313" key="4">
    <source>
        <dbReference type="Proteomes" id="UP000242770"/>
    </source>
</evidence>
<evidence type="ECO:0000313" key="2">
    <source>
        <dbReference type="EMBL" id="CDS01863.1"/>
    </source>
</evidence>
<proteinExistence type="predicted"/>
<dbReference type="SUPFAM" id="SSF50494">
    <property type="entry name" value="Trypsin-like serine proteases"/>
    <property type="match status" value="1"/>
</dbReference>
<keyword evidence="4" id="KW-1185">Reference proteome</keyword>
<dbReference type="Proteomes" id="UP000242770">
    <property type="component" value="Unassembled WGS sequence"/>
</dbReference>
<evidence type="ECO:0000313" key="3">
    <source>
        <dbReference type="EMBL" id="CDS82462.1"/>
    </source>
</evidence>
<feature type="chain" id="PRO_5015039068" description="Serine protease" evidence="1">
    <location>
        <begin position="22"/>
        <end position="300"/>
    </location>
</feature>
<reference evidence="2" key="1">
    <citation type="submission" date="2014-06" db="EMBL/GenBank/DDBJ databases">
        <authorList>
            <person name="Berkman J.Paul."/>
        </authorList>
    </citation>
    <scope>NUCLEOTIDE SEQUENCE [LARGE SCALE GENOMIC DNA]</scope>
</reference>
<protein>
    <recommendedName>
        <fullName evidence="5">Serine protease</fullName>
    </recommendedName>
</protein>
<dbReference type="AlphaFoldDB" id="A0A0F7S2L5"/>
<reference evidence="4" key="3">
    <citation type="submission" date="2014-06" db="EMBL/GenBank/DDBJ databases">
        <authorList>
            <person name="Berkman P.J."/>
        </authorList>
    </citation>
    <scope>NUCLEOTIDE SEQUENCE [LARGE SCALE GENOMIC DNA]</scope>
</reference>
<gene>
    <name evidence="2" type="primary">SSCI76730.1</name>
    <name evidence="3" type="ORF">SPSC_03281</name>
</gene>
<keyword evidence="1" id="KW-0732">Signal</keyword>
<organism evidence="2 4">
    <name type="scientific">Sporisorium scitamineum</name>
    <dbReference type="NCBI Taxonomy" id="49012"/>
    <lineage>
        <taxon>Eukaryota</taxon>
        <taxon>Fungi</taxon>
        <taxon>Dikarya</taxon>
        <taxon>Basidiomycota</taxon>
        <taxon>Ustilaginomycotina</taxon>
        <taxon>Ustilaginomycetes</taxon>
        <taxon>Ustilaginales</taxon>
        <taxon>Ustilaginaceae</taxon>
        <taxon>Sporisorium</taxon>
    </lineage>
</organism>
<evidence type="ECO:0000256" key="1">
    <source>
        <dbReference type="SAM" id="SignalP"/>
    </source>
</evidence>
<sequence length="300" mass="30797">MIAASFNALVTALAVASSVAASPVPTKRAPIWADQKTATIHPGVNTNTAGSCTSNFIFYNGDNIYIGQAAHCAGTGSSSSTNGCTSGSLPEGTKVTITGASKPGTLAYSSWQRMQQRGETDENTCAYNDLALVLIDPADHDKVNPTVPTFGGPTGVRESGLSQFEQVYSYGNSILRQGITLLSPKYGVNIQDEGAGWSHNLATVTPGIPGDSGSGFFDKSGKAFGVLSTLQFAPLPATNGVGDLAKELAYARTFDDFAGVELALGTAPFAVALPDPSTGLQSTLQNAPGALTNDGNLLGL</sequence>
<feature type="signal peptide" evidence="1">
    <location>
        <begin position="1"/>
        <end position="21"/>
    </location>
</feature>
<dbReference type="EMBL" id="LK056665">
    <property type="protein sequence ID" value="CDS82462.1"/>
    <property type="molecule type" value="Genomic_DNA"/>
</dbReference>
<evidence type="ECO:0008006" key="5">
    <source>
        <dbReference type="Google" id="ProtNLM"/>
    </source>
</evidence>